<dbReference type="InterPro" id="IPR012912">
    <property type="entry name" value="Plasmid_pRiA4b_Orf3-like"/>
</dbReference>
<keyword evidence="3" id="KW-1185">Reference proteome</keyword>
<dbReference type="Gene3D" id="3.10.290.30">
    <property type="entry name" value="MM3350-like"/>
    <property type="match status" value="1"/>
</dbReference>
<sequence>MTFQFKIQIKNITKPPVWRRLLIADSATFERFHEVIQAAFGWEDYHMFQFSRTGYGSDEIIGIVDEEEDDDFFMAYTKLDASKVKLSEIFQFVGQKYIYIYDFGDDWTHQITLEAILDDTILNPELLAGKGACPPEDCGGVWGYANLKDILSDNKHPEYKEMKKWLGLKPKQEWDPNFFDLEKQQIAVRQS</sequence>
<dbReference type="Pfam" id="PF07929">
    <property type="entry name" value="PRiA4_ORF3"/>
    <property type="match status" value="1"/>
</dbReference>
<dbReference type="SUPFAM" id="SSF159941">
    <property type="entry name" value="MM3350-like"/>
    <property type="match status" value="1"/>
</dbReference>
<name>A0A3D8Y6M7_9BACT</name>
<dbReference type="RefSeq" id="WP_115832799.1">
    <property type="nucleotide sequence ID" value="NZ_QNUL01000020.1"/>
</dbReference>
<protein>
    <submittedName>
        <fullName evidence="2">Plasmid pRiA4b ORF-3 family protein</fullName>
    </submittedName>
</protein>
<feature type="domain" description="Plasmid pRiA4b Orf3-like" evidence="1">
    <location>
        <begin position="3"/>
        <end position="182"/>
    </location>
</feature>
<dbReference type="InterPro" id="IPR024047">
    <property type="entry name" value="MM3350-like_sf"/>
</dbReference>
<organism evidence="2 3">
    <name type="scientific">Dyadobacter luteus</name>
    <dbReference type="NCBI Taxonomy" id="2259619"/>
    <lineage>
        <taxon>Bacteria</taxon>
        <taxon>Pseudomonadati</taxon>
        <taxon>Bacteroidota</taxon>
        <taxon>Cytophagia</taxon>
        <taxon>Cytophagales</taxon>
        <taxon>Spirosomataceae</taxon>
        <taxon>Dyadobacter</taxon>
    </lineage>
</organism>
<dbReference type="EMBL" id="QNUL01000020">
    <property type="protein sequence ID" value="REA58465.1"/>
    <property type="molecule type" value="Genomic_DNA"/>
</dbReference>
<evidence type="ECO:0000313" key="3">
    <source>
        <dbReference type="Proteomes" id="UP000256373"/>
    </source>
</evidence>
<accession>A0A3D8Y6M7</accession>
<dbReference type="Proteomes" id="UP000256373">
    <property type="component" value="Unassembled WGS sequence"/>
</dbReference>
<comment type="caution">
    <text evidence="2">The sequence shown here is derived from an EMBL/GenBank/DDBJ whole genome shotgun (WGS) entry which is preliminary data.</text>
</comment>
<reference evidence="2 3" key="1">
    <citation type="submission" date="2018-07" db="EMBL/GenBank/DDBJ databases">
        <title>Dyadobacter roseus sp. nov., isolated from rose rhizosphere soil.</title>
        <authorList>
            <person name="Chen L."/>
        </authorList>
    </citation>
    <scope>NUCLEOTIDE SEQUENCE [LARGE SCALE GENOMIC DNA]</scope>
    <source>
        <strain evidence="2 3">RS19</strain>
    </source>
</reference>
<dbReference type="PANTHER" id="PTHR41878">
    <property type="entry name" value="LEXA REPRESSOR-RELATED"/>
    <property type="match status" value="1"/>
</dbReference>
<gene>
    <name evidence="2" type="ORF">DSL64_20460</name>
</gene>
<evidence type="ECO:0000259" key="1">
    <source>
        <dbReference type="Pfam" id="PF07929"/>
    </source>
</evidence>
<proteinExistence type="predicted"/>
<dbReference type="AlphaFoldDB" id="A0A3D8Y6M7"/>
<dbReference type="PANTHER" id="PTHR41878:SF1">
    <property type="entry name" value="TNPR PROTEIN"/>
    <property type="match status" value="1"/>
</dbReference>
<evidence type="ECO:0000313" key="2">
    <source>
        <dbReference type="EMBL" id="REA58465.1"/>
    </source>
</evidence>
<dbReference type="OrthoDB" id="9801392at2"/>